<reference evidence="6" key="1">
    <citation type="submission" date="2023-03" db="EMBL/GenBank/DDBJ databases">
        <title>Emydomyces testavorans Genome Sequence.</title>
        <authorList>
            <person name="Hoyer L."/>
        </authorList>
    </citation>
    <scope>NUCLEOTIDE SEQUENCE</scope>
    <source>
        <strain evidence="6">16-2883</strain>
    </source>
</reference>
<dbReference type="Pfam" id="PF17284">
    <property type="entry name" value="Spermine_synt_N"/>
    <property type="match status" value="1"/>
</dbReference>
<dbReference type="HAMAP" id="MF_00198">
    <property type="entry name" value="Spermidine_synth"/>
    <property type="match status" value="1"/>
</dbReference>
<dbReference type="FunFam" id="2.30.140.10:FF:000001">
    <property type="entry name" value="SPE3p Spermidine synthase"/>
    <property type="match status" value="1"/>
</dbReference>
<dbReference type="AlphaFoldDB" id="A0AAF0DEQ5"/>
<dbReference type="PANTHER" id="PTHR11558">
    <property type="entry name" value="SPERMIDINE/SPERMINE SYNTHASE"/>
    <property type="match status" value="1"/>
</dbReference>
<dbReference type="InterPro" id="IPR029063">
    <property type="entry name" value="SAM-dependent_MTases_sf"/>
</dbReference>
<dbReference type="Gene3D" id="3.40.50.150">
    <property type="entry name" value="Vaccinia Virus protein VP39"/>
    <property type="match status" value="2"/>
</dbReference>
<evidence type="ECO:0000313" key="7">
    <source>
        <dbReference type="Proteomes" id="UP001219355"/>
    </source>
</evidence>
<keyword evidence="2 3" id="KW-0808">Transferase</keyword>
<keyword evidence="3" id="KW-0620">Polyamine biosynthesis</keyword>
<dbReference type="Pfam" id="PF01564">
    <property type="entry name" value="Spermine_synth"/>
    <property type="match status" value="2"/>
</dbReference>
<proteinExistence type="inferred from homology"/>
<dbReference type="PANTHER" id="PTHR11558:SF11">
    <property type="entry name" value="SPERMIDINE SYNTHASE"/>
    <property type="match status" value="1"/>
</dbReference>
<dbReference type="InterPro" id="IPR037163">
    <property type="entry name" value="Spermidine_synt_N_sf"/>
</dbReference>
<dbReference type="GO" id="GO:0005829">
    <property type="term" value="C:cytosol"/>
    <property type="evidence" value="ECO:0007669"/>
    <property type="project" value="TreeGrafter"/>
</dbReference>
<feature type="active site" description="Proton acceptor" evidence="3">
    <location>
        <position position="166"/>
    </location>
</feature>
<dbReference type="InterPro" id="IPR035246">
    <property type="entry name" value="Spermidine_synt_N"/>
</dbReference>
<dbReference type="Proteomes" id="UP001219355">
    <property type="component" value="Chromosome 1"/>
</dbReference>
<dbReference type="PIRSF" id="PIRSF000502">
    <property type="entry name" value="Spermidine_synth"/>
    <property type="match status" value="1"/>
</dbReference>
<dbReference type="InterPro" id="IPR001045">
    <property type="entry name" value="Spermi_synthase"/>
</dbReference>
<protein>
    <submittedName>
        <fullName evidence="6">Putrescine aminopropyltransferase</fullName>
        <ecNumber evidence="6">2.5.1.16</ecNumber>
    </submittedName>
</protein>
<dbReference type="GO" id="GO:0004766">
    <property type="term" value="F:spermidine synthase activity"/>
    <property type="evidence" value="ECO:0007669"/>
    <property type="project" value="UniProtKB-EC"/>
</dbReference>
<dbReference type="CDD" id="cd02440">
    <property type="entry name" value="AdoMet_MTases"/>
    <property type="match status" value="1"/>
</dbReference>
<evidence type="ECO:0000256" key="1">
    <source>
        <dbReference type="ARBA" id="ARBA00007867"/>
    </source>
</evidence>
<dbReference type="InterPro" id="IPR030374">
    <property type="entry name" value="PABS"/>
</dbReference>
<evidence type="ECO:0000256" key="4">
    <source>
        <dbReference type="RuleBase" id="RU003836"/>
    </source>
</evidence>
<dbReference type="InterPro" id="IPR030373">
    <property type="entry name" value="PABS_CS"/>
</dbReference>
<dbReference type="EMBL" id="CP120627">
    <property type="protein sequence ID" value="WEW56809.1"/>
    <property type="molecule type" value="Genomic_DNA"/>
</dbReference>
<dbReference type="Gene3D" id="2.30.140.10">
    <property type="entry name" value="Spermidine synthase, tetramerisation domain"/>
    <property type="match status" value="1"/>
</dbReference>
<evidence type="ECO:0000256" key="3">
    <source>
        <dbReference type="PROSITE-ProRule" id="PRU00354"/>
    </source>
</evidence>
<dbReference type="PROSITE" id="PS51006">
    <property type="entry name" value="PABS_2"/>
    <property type="match status" value="1"/>
</dbReference>
<dbReference type="EC" id="2.5.1.16" evidence="6"/>
<gene>
    <name evidence="6" type="primary">SPE3</name>
    <name evidence="6" type="ORF">PRK78_002264</name>
</gene>
<sequence>MTEITHPTIKDGWFSEISEMWPGQAMTLRVNQILHHEKSKYQDVLVFESSDHGTVLVLDNVIQCTERDEFSYQEMITHLAMNSHPNPKKVLVIGGGDGGVLREVVKHESVEEAILCDIDEAVIRVSKKYLPGMSIGFQHPNTKVHVGDGFKFLEERKNEFDVIITDSSDPEGPAEVLFQKPYFELLYGSLRDGGVISTQGCSSPFFFWGLLSTFLLTSYPPTVSVRPYGRASDIVPCSPISINLLRIPHFLAENQWLHIKLITDLKKLMKEVFPVVEYAYTTIPTYPSGQIGFLVACKDPNRNIREPVRSWTREEEDKLCRYYNSEIHRASFVLPSFARKALE</sequence>
<accession>A0AAF0DEQ5</accession>
<comment type="similarity">
    <text evidence="1 4">Belongs to the spermidine/spermine synthase family.</text>
</comment>
<dbReference type="PROSITE" id="PS01330">
    <property type="entry name" value="PABS_1"/>
    <property type="match status" value="1"/>
</dbReference>
<keyword evidence="7" id="KW-1185">Reference proteome</keyword>
<dbReference type="InterPro" id="IPR030668">
    <property type="entry name" value="Spermi_synthase_euk"/>
</dbReference>
<evidence type="ECO:0000256" key="2">
    <source>
        <dbReference type="ARBA" id="ARBA00022679"/>
    </source>
</evidence>
<evidence type="ECO:0000259" key="5">
    <source>
        <dbReference type="PROSITE" id="PS51006"/>
    </source>
</evidence>
<name>A0AAF0DEQ5_9EURO</name>
<dbReference type="SUPFAM" id="SSF53335">
    <property type="entry name" value="S-adenosyl-L-methionine-dependent methyltransferases"/>
    <property type="match status" value="1"/>
</dbReference>
<evidence type="ECO:0000313" key="6">
    <source>
        <dbReference type="EMBL" id="WEW56809.1"/>
    </source>
</evidence>
<feature type="domain" description="PABS" evidence="5">
    <location>
        <begin position="11"/>
        <end position="298"/>
    </location>
</feature>
<dbReference type="GO" id="GO:0008295">
    <property type="term" value="P:spermidine biosynthetic process"/>
    <property type="evidence" value="ECO:0007669"/>
    <property type="project" value="TreeGrafter"/>
</dbReference>
<dbReference type="NCBIfam" id="TIGR00417">
    <property type="entry name" value="speE"/>
    <property type="match status" value="1"/>
</dbReference>
<organism evidence="6 7">
    <name type="scientific">Emydomyces testavorans</name>
    <dbReference type="NCBI Taxonomy" id="2070801"/>
    <lineage>
        <taxon>Eukaryota</taxon>
        <taxon>Fungi</taxon>
        <taxon>Dikarya</taxon>
        <taxon>Ascomycota</taxon>
        <taxon>Pezizomycotina</taxon>
        <taxon>Eurotiomycetes</taxon>
        <taxon>Eurotiomycetidae</taxon>
        <taxon>Onygenales</taxon>
        <taxon>Nannizziopsiaceae</taxon>
        <taxon>Emydomyces</taxon>
    </lineage>
</organism>